<dbReference type="Pfam" id="PF00708">
    <property type="entry name" value="Acylphosphatase"/>
    <property type="match status" value="1"/>
</dbReference>
<dbReference type="Pfam" id="PF01300">
    <property type="entry name" value="Sua5_yciO_yrdC"/>
    <property type="match status" value="1"/>
</dbReference>
<dbReference type="Gene3D" id="3.30.420.40">
    <property type="match status" value="1"/>
</dbReference>
<keyword evidence="12" id="KW-0808">Transferase</keyword>
<keyword evidence="6" id="KW-0862">Zinc</keyword>
<keyword evidence="4" id="KW-0479">Metal-binding</keyword>
<dbReference type="Gene3D" id="3.90.870.50">
    <property type="match status" value="1"/>
</dbReference>
<keyword evidence="9" id="KW-0378">Hydrolase</keyword>
<evidence type="ECO:0000256" key="6">
    <source>
        <dbReference type="ARBA" id="ARBA00022833"/>
    </source>
</evidence>
<comment type="catalytic activity">
    <reaction evidence="7">
        <text>C-terminal L-cysteinyl-[HypE protein] + carbamoyl phosphate + ATP + H2O = C-terminal S-carboxamide-L-cysteinyl-[HypE protein] + AMP + phosphate + diphosphate + H(+)</text>
        <dbReference type="Rhea" id="RHEA:55636"/>
        <dbReference type="Rhea" id="RHEA-COMP:14247"/>
        <dbReference type="Rhea" id="RHEA-COMP:14392"/>
        <dbReference type="ChEBI" id="CHEBI:15377"/>
        <dbReference type="ChEBI" id="CHEBI:15378"/>
        <dbReference type="ChEBI" id="CHEBI:30616"/>
        <dbReference type="ChEBI" id="CHEBI:33019"/>
        <dbReference type="ChEBI" id="CHEBI:43474"/>
        <dbReference type="ChEBI" id="CHEBI:58228"/>
        <dbReference type="ChEBI" id="CHEBI:76913"/>
        <dbReference type="ChEBI" id="CHEBI:139126"/>
        <dbReference type="ChEBI" id="CHEBI:456215"/>
    </reaction>
</comment>
<dbReference type="GO" id="GO:0016743">
    <property type="term" value="F:carboxyl- or carbamoyltransferase activity"/>
    <property type="evidence" value="ECO:0007669"/>
    <property type="project" value="UniProtKB-UniRule"/>
</dbReference>
<keyword evidence="13" id="KW-1185">Reference proteome</keyword>
<feature type="domain" description="Acylphosphatase-like" evidence="10">
    <location>
        <begin position="3"/>
        <end position="88"/>
    </location>
</feature>
<dbReference type="PROSITE" id="PS51163">
    <property type="entry name" value="YRDC"/>
    <property type="match status" value="1"/>
</dbReference>
<proteinExistence type="inferred from homology"/>
<dbReference type="AlphaFoldDB" id="A0A2P8QYT9"/>
<evidence type="ECO:0000256" key="9">
    <source>
        <dbReference type="PROSITE-ProRule" id="PRU00520"/>
    </source>
</evidence>
<dbReference type="PROSITE" id="PS00150">
    <property type="entry name" value="ACYLPHOSPHATASE_1"/>
    <property type="match status" value="1"/>
</dbReference>
<dbReference type="GO" id="GO:0003998">
    <property type="term" value="F:acylphosphatase activity"/>
    <property type="evidence" value="ECO:0007669"/>
    <property type="project" value="UniProtKB-EC"/>
</dbReference>
<feature type="active site" evidence="9">
    <location>
        <position position="18"/>
    </location>
</feature>
<comment type="caution">
    <text evidence="12">The sequence shown here is derived from an EMBL/GenBank/DDBJ whole genome shotgun (WGS) entry which is preliminary data.</text>
</comment>
<dbReference type="Proteomes" id="UP000240535">
    <property type="component" value="Unassembled WGS sequence"/>
</dbReference>
<feature type="domain" description="YrdC-like" evidence="11">
    <location>
        <begin position="199"/>
        <end position="384"/>
    </location>
</feature>
<dbReference type="Gene3D" id="3.30.110.120">
    <property type="match status" value="1"/>
</dbReference>
<evidence type="ECO:0000256" key="1">
    <source>
        <dbReference type="ARBA" id="ARBA00004711"/>
    </source>
</evidence>
<dbReference type="EC" id="6.2.-.-" evidence="8"/>
<dbReference type="PROSITE" id="PS51160">
    <property type="entry name" value="ACYLPHOSPHATASE_3"/>
    <property type="match status" value="1"/>
</dbReference>
<dbReference type="NCBIfam" id="TIGR00143">
    <property type="entry name" value="hypF"/>
    <property type="match status" value="1"/>
</dbReference>
<name>A0A2P8QYT9_9BACT</name>
<evidence type="ECO:0000256" key="8">
    <source>
        <dbReference type="PIRNR" id="PIRNR006256"/>
    </source>
</evidence>
<dbReference type="Pfam" id="PF22521">
    <property type="entry name" value="HypF_C_2"/>
    <property type="match status" value="1"/>
</dbReference>
<dbReference type="SUPFAM" id="SSF54975">
    <property type="entry name" value="Acylphosphatase/BLUF domain-like"/>
    <property type="match status" value="1"/>
</dbReference>
<dbReference type="UniPathway" id="UPA00335"/>
<dbReference type="InterPro" id="IPR017968">
    <property type="entry name" value="Acylphosphatase_CS"/>
</dbReference>
<dbReference type="InterPro" id="IPR001792">
    <property type="entry name" value="Acylphosphatase-like_dom"/>
</dbReference>
<dbReference type="OrthoDB" id="9808093at2"/>
<comment type="catalytic activity">
    <reaction evidence="9">
        <text>an acyl phosphate + H2O = a carboxylate + phosphate + H(+)</text>
        <dbReference type="Rhea" id="RHEA:14965"/>
        <dbReference type="ChEBI" id="CHEBI:15377"/>
        <dbReference type="ChEBI" id="CHEBI:15378"/>
        <dbReference type="ChEBI" id="CHEBI:29067"/>
        <dbReference type="ChEBI" id="CHEBI:43474"/>
        <dbReference type="ChEBI" id="CHEBI:59918"/>
        <dbReference type="EC" id="3.6.1.7"/>
    </reaction>
</comment>
<dbReference type="RefSeq" id="WP_106872644.1">
    <property type="nucleotide sequence ID" value="NZ_CP053841.1"/>
</dbReference>
<dbReference type="InterPro" id="IPR055128">
    <property type="entry name" value="HypF_C_2"/>
</dbReference>
<dbReference type="GO" id="GO:0051604">
    <property type="term" value="P:protein maturation"/>
    <property type="evidence" value="ECO:0007669"/>
    <property type="project" value="TreeGrafter"/>
</dbReference>
<dbReference type="PANTHER" id="PTHR42959:SF1">
    <property type="entry name" value="CARBAMOYLTRANSFERASE HYPF"/>
    <property type="match status" value="1"/>
</dbReference>
<dbReference type="Pfam" id="PF17788">
    <property type="entry name" value="HypF_C"/>
    <property type="match status" value="1"/>
</dbReference>
<dbReference type="GO" id="GO:0016874">
    <property type="term" value="F:ligase activity"/>
    <property type="evidence" value="ECO:0007669"/>
    <property type="project" value="UniProtKB-UniRule"/>
</dbReference>
<dbReference type="InterPro" id="IPR017945">
    <property type="entry name" value="DHBP_synth_RibB-like_a/b_dom"/>
</dbReference>
<dbReference type="PANTHER" id="PTHR42959">
    <property type="entry name" value="CARBAMOYLTRANSFERASE"/>
    <property type="match status" value="1"/>
</dbReference>
<evidence type="ECO:0000256" key="4">
    <source>
        <dbReference type="ARBA" id="ARBA00022723"/>
    </source>
</evidence>
<evidence type="ECO:0000256" key="2">
    <source>
        <dbReference type="ARBA" id="ARBA00008097"/>
    </source>
</evidence>
<dbReference type="InterPro" id="IPR006070">
    <property type="entry name" value="Sua5-like_dom"/>
</dbReference>
<evidence type="ECO:0000259" key="11">
    <source>
        <dbReference type="PROSITE" id="PS51163"/>
    </source>
</evidence>
<protein>
    <recommendedName>
        <fullName evidence="8">Carbamoyltransferase</fullName>
        <ecNumber evidence="8">6.2.-.-</ecNumber>
    </recommendedName>
</protein>
<dbReference type="PIRSF" id="PIRSF006256">
    <property type="entry name" value="CMPcnvr_hdrg_mat"/>
    <property type="match status" value="1"/>
</dbReference>
<evidence type="ECO:0000313" key="12">
    <source>
        <dbReference type="EMBL" id="PSM51403.1"/>
    </source>
</evidence>
<accession>A0A2P8QYT9</accession>
<dbReference type="EMBL" id="PDHH01000008">
    <property type="protein sequence ID" value="PSM51403.1"/>
    <property type="molecule type" value="Genomic_DNA"/>
</dbReference>
<dbReference type="InterPro" id="IPR041440">
    <property type="entry name" value="HypF_C"/>
</dbReference>
<dbReference type="GO" id="GO:0003725">
    <property type="term" value="F:double-stranded RNA binding"/>
    <property type="evidence" value="ECO:0007669"/>
    <property type="project" value="InterPro"/>
</dbReference>
<gene>
    <name evidence="12" type="primary">hypF</name>
    <name evidence="12" type="ORF">CQ405_08420</name>
</gene>
<evidence type="ECO:0000256" key="3">
    <source>
        <dbReference type="ARBA" id="ARBA00022598"/>
    </source>
</evidence>
<evidence type="ECO:0000256" key="7">
    <source>
        <dbReference type="ARBA" id="ARBA00048220"/>
    </source>
</evidence>
<feature type="active site" evidence="9">
    <location>
        <position position="36"/>
    </location>
</feature>
<comment type="pathway">
    <text evidence="1">Protein modification; [NiFe] hydrogenase maturation.</text>
</comment>
<dbReference type="GO" id="GO:0008270">
    <property type="term" value="F:zinc ion binding"/>
    <property type="evidence" value="ECO:0007669"/>
    <property type="project" value="UniProtKB-KW"/>
</dbReference>
<dbReference type="SUPFAM" id="SSF55821">
    <property type="entry name" value="YrdC/RibB"/>
    <property type="match status" value="1"/>
</dbReference>
<keyword evidence="5" id="KW-0863">Zinc-finger</keyword>
<dbReference type="InterPro" id="IPR004421">
    <property type="entry name" value="Carbamoyltransferase_HypF"/>
</dbReference>
<dbReference type="Gene3D" id="3.30.420.360">
    <property type="match status" value="1"/>
</dbReference>
<dbReference type="InterPro" id="IPR036046">
    <property type="entry name" value="Acylphosphatase-like_dom_sf"/>
</dbReference>
<evidence type="ECO:0000313" key="13">
    <source>
        <dbReference type="Proteomes" id="UP000240535"/>
    </source>
</evidence>
<evidence type="ECO:0000256" key="5">
    <source>
        <dbReference type="ARBA" id="ARBA00022771"/>
    </source>
</evidence>
<comment type="similarity">
    <text evidence="2 8">Belongs to the carbamoyltransferase HypF family.</text>
</comment>
<dbReference type="InterPro" id="IPR051060">
    <property type="entry name" value="Carbamoyltrans_HypF-like"/>
</dbReference>
<sequence length="738" mass="84988">MKCYKLSIFGAVQGVGFRPFIYQIATKLGLFGEVYNDNEGVKIIVSNGNIDSFKKAILDNLPPLARIDKIIQKEIDIQKEYFDFKITKSKSALEFSPILPDFAICDDCKKEFYDKDNPRYNYPFINCTNCGPRLSIIKQLPYDRKNTTMDSFKMCSYCQSEYENPLNRRYHAQPISCPNCGPKLILKDRYKNTITTDQKECIKQVVKLLNEGKILAIKGMGGFHLVCDASNKNSIELLRKRKDRPDKPFAIMCEDEKMANEFAYISKKESEILNSNLKPIVILKSKNNSKIPDNLAPNLNKLGIFLANTGLHLLIFKYLKKPIIATSANLSGEPIIFNEEDLLSKHSSIIDYYLDNDRDILTPSDDSITQIIQDKTFFLRTSRGINPKIFISNFDKKGCFLSIGAELKNQFVIYKDGQIFISPYIGDLKNIATFDRFKSLIKMFEDSYKLKFDEIIADLHPNFIHIKHFEKQNYKINKIQHHYAHLISALYDNNLLNSNKKFLGFCFDGTGYGDDGTIWGGEVFKFDEYSYERVYNFDEFLLLGGDSSIKNINKLAFSILKKYNINNKEFLSKFPQNTVGNLEKIYDKKINSFKTSSVGRIFDAFYSILFNKDKVSYDGQAGMEIEYFYDKNIKNSYHFKLKESKIIFKDAFLNLSKVDKITACSKFINGICNIVVEISQKENMPVVLSGGVFQNKTIVDKLINEFKDKNIEFYFNTNSPTNDSGIALGQMIWYLKNR</sequence>
<dbReference type="InterPro" id="IPR011125">
    <property type="entry name" value="Znf_HypF"/>
</dbReference>
<organism evidence="12 13">
    <name type="scientific">Campylobacter blaseri</name>
    <dbReference type="NCBI Taxonomy" id="2042961"/>
    <lineage>
        <taxon>Bacteria</taxon>
        <taxon>Pseudomonadati</taxon>
        <taxon>Campylobacterota</taxon>
        <taxon>Epsilonproteobacteria</taxon>
        <taxon>Campylobacterales</taxon>
        <taxon>Campylobacteraceae</taxon>
        <taxon>Campylobacter</taxon>
    </lineage>
</organism>
<dbReference type="Pfam" id="PF07503">
    <property type="entry name" value="zf-HYPF"/>
    <property type="match status" value="2"/>
</dbReference>
<reference evidence="13" key="1">
    <citation type="submission" date="2017-10" db="EMBL/GenBank/DDBJ databases">
        <title>Campylobacter species from seals.</title>
        <authorList>
            <person name="Gilbert M.J."/>
            <person name="Zomer A.L."/>
            <person name="Timmerman A.J."/>
            <person name="Duim B."/>
            <person name="Wagenaar J.A."/>
        </authorList>
    </citation>
    <scope>NUCLEOTIDE SEQUENCE [LARGE SCALE GENOMIC DNA]</scope>
    <source>
        <strain evidence="13">17S00004-5</strain>
    </source>
</reference>
<keyword evidence="3" id="KW-0436">Ligase</keyword>
<evidence type="ECO:0000259" key="10">
    <source>
        <dbReference type="PROSITE" id="PS51160"/>
    </source>
</evidence>